<evidence type="ECO:0000256" key="1">
    <source>
        <dbReference type="SAM" id="SignalP"/>
    </source>
</evidence>
<keyword evidence="4" id="KW-1185">Reference proteome</keyword>
<protein>
    <submittedName>
        <fullName evidence="3">PEP-CTERM sorting domain-containing protein</fullName>
    </submittedName>
</protein>
<feature type="chain" id="PRO_5047469131" evidence="1">
    <location>
        <begin position="35"/>
        <end position="200"/>
    </location>
</feature>
<feature type="signal peptide" evidence="1">
    <location>
        <begin position="1"/>
        <end position="34"/>
    </location>
</feature>
<dbReference type="InterPro" id="IPR013424">
    <property type="entry name" value="Ice-binding_C"/>
</dbReference>
<accession>A0ABY4S9D9</accession>
<feature type="domain" description="Ice-binding protein C-terminal" evidence="2">
    <location>
        <begin position="175"/>
        <end position="198"/>
    </location>
</feature>
<evidence type="ECO:0000313" key="3">
    <source>
        <dbReference type="EMBL" id="URI09589.1"/>
    </source>
</evidence>
<dbReference type="Proteomes" id="UP001056201">
    <property type="component" value="Chromosome 2"/>
</dbReference>
<name>A0ABY4S9D9_AQUTE</name>
<reference evidence="3" key="1">
    <citation type="submission" date="2022-05" db="EMBL/GenBank/DDBJ databases">
        <title>An RpoN-dependent PEP-CTERM gene is involved in floc formation of an Aquincola tertiaricarbonis strain.</title>
        <authorList>
            <person name="Qiu D."/>
            <person name="Xia M."/>
        </authorList>
    </citation>
    <scope>NUCLEOTIDE SEQUENCE</scope>
    <source>
        <strain evidence="3">RN12</strain>
    </source>
</reference>
<gene>
    <name evidence="3" type="ORF">MW290_28965</name>
</gene>
<dbReference type="RefSeq" id="WP_250197814.1">
    <property type="nucleotide sequence ID" value="NZ_CP097636.1"/>
</dbReference>
<evidence type="ECO:0000313" key="4">
    <source>
        <dbReference type="Proteomes" id="UP001056201"/>
    </source>
</evidence>
<proteinExistence type="predicted"/>
<dbReference type="Pfam" id="PF07589">
    <property type="entry name" value="PEP-CTERM"/>
    <property type="match status" value="1"/>
</dbReference>
<dbReference type="EMBL" id="CP097636">
    <property type="protein sequence ID" value="URI09589.1"/>
    <property type="molecule type" value="Genomic_DNA"/>
</dbReference>
<dbReference type="NCBIfam" id="TIGR02595">
    <property type="entry name" value="PEP_CTERM"/>
    <property type="match status" value="1"/>
</dbReference>
<evidence type="ECO:0000259" key="2">
    <source>
        <dbReference type="Pfam" id="PF07589"/>
    </source>
</evidence>
<organism evidence="3 4">
    <name type="scientific">Aquincola tertiaricarbonis</name>
    <dbReference type="NCBI Taxonomy" id="391953"/>
    <lineage>
        <taxon>Bacteria</taxon>
        <taxon>Pseudomonadati</taxon>
        <taxon>Pseudomonadota</taxon>
        <taxon>Betaproteobacteria</taxon>
        <taxon>Burkholderiales</taxon>
        <taxon>Sphaerotilaceae</taxon>
        <taxon>Aquincola</taxon>
    </lineage>
</organism>
<keyword evidence="1" id="KW-0732">Signal</keyword>
<sequence>MDKRYIDLLPGCSRGLLAAAVCAAGLGMAQPAAALSLIELTGPGGHLEGLPGQTVGWGFRLQAQPLEWLSFIGSALVAETAPATGSYLDLIGLAGGPAGGVLPAGSTVWQMPYDGLSQGLGQYTLAPTAVPGTLNQATLRVLFERYSDNPFTCGSCFIDVGQADLAVSVRVLTPPVPEPGTLALWLGGAGVLVWARRRVR</sequence>